<protein>
    <submittedName>
        <fullName evidence="2">Uncharacterized protein</fullName>
    </submittedName>
</protein>
<feature type="non-terminal residue" evidence="2">
    <location>
        <position position="1"/>
    </location>
</feature>
<name>A0A8T1RZ96_CHESE</name>
<keyword evidence="3" id="KW-1185">Reference proteome</keyword>
<proteinExistence type="predicted"/>
<dbReference type="AlphaFoldDB" id="A0A8T1RZ96"/>
<evidence type="ECO:0000313" key="2">
    <source>
        <dbReference type="EMBL" id="KAG6921705.1"/>
    </source>
</evidence>
<reference evidence="2 3" key="1">
    <citation type="journal article" date="2020" name="G3 (Bethesda)">
        <title>Draft Genome of the Common Snapping Turtle, Chelydra serpentina, a Model for Phenotypic Plasticity in Reptiles.</title>
        <authorList>
            <person name="Das D."/>
            <person name="Singh S.K."/>
            <person name="Bierstedt J."/>
            <person name="Erickson A."/>
            <person name="Galli G.L.J."/>
            <person name="Crossley D.A. 2nd"/>
            <person name="Rhen T."/>
        </authorList>
    </citation>
    <scope>NUCLEOTIDE SEQUENCE [LARGE SCALE GENOMIC DNA]</scope>
    <source>
        <strain evidence="2">KW</strain>
    </source>
</reference>
<gene>
    <name evidence="2" type="ORF">G0U57_005612</name>
</gene>
<accession>A0A8T1RZ96</accession>
<feature type="chain" id="PRO_5035717102" evidence="1">
    <location>
        <begin position="18"/>
        <end position="37"/>
    </location>
</feature>
<dbReference type="EMBL" id="JAHGAV010001777">
    <property type="protein sequence ID" value="KAG6921705.1"/>
    <property type="molecule type" value="Genomic_DNA"/>
</dbReference>
<sequence length="37" mass="4197">VWALLLSSLWRVTRMEGSGWFVDQLVGTQSLRCCGKI</sequence>
<keyword evidence="1" id="KW-0732">Signal</keyword>
<evidence type="ECO:0000313" key="3">
    <source>
        <dbReference type="Proteomes" id="UP000765507"/>
    </source>
</evidence>
<dbReference type="Proteomes" id="UP000765507">
    <property type="component" value="Unassembled WGS sequence"/>
</dbReference>
<feature type="signal peptide" evidence="1">
    <location>
        <begin position="1"/>
        <end position="17"/>
    </location>
</feature>
<organism evidence="2 3">
    <name type="scientific">Chelydra serpentina</name>
    <name type="common">Snapping turtle</name>
    <name type="synonym">Testudo serpentina</name>
    <dbReference type="NCBI Taxonomy" id="8475"/>
    <lineage>
        <taxon>Eukaryota</taxon>
        <taxon>Metazoa</taxon>
        <taxon>Chordata</taxon>
        <taxon>Craniata</taxon>
        <taxon>Vertebrata</taxon>
        <taxon>Euteleostomi</taxon>
        <taxon>Archelosauria</taxon>
        <taxon>Testudinata</taxon>
        <taxon>Testudines</taxon>
        <taxon>Cryptodira</taxon>
        <taxon>Durocryptodira</taxon>
        <taxon>Americhelydia</taxon>
        <taxon>Chelydroidea</taxon>
        <taxon>Chelydridae</taxon>
        <taxon>Chelydra</taxon>
    </lineage>
</organism>
<comment type="caution">
    <text evidence="2">The sequence shown here is derived from an EMBL/GenBank/DDBJ whole genome shotgun (WGS) entry which is preliminary data.</text>
</comment>
<evidence type="ECO:0000256" key="1">
    <source>
        <dbReference type="SAM" id="SignalP"/>
    </source>
</evidence>